<evidence type="ECO:0000313" key="1">
    <source>
        <dbReference type="EMBL" id="CAG9332753.1"/>
    </source>
</evidence>
<proteinExistence type="predicted"/>
<accession>A0AAU9K4E4</accession>
<reference evidence="1" key="1">
    <citation type="submission" date="2021-09" db="EMBL/GenBank/DDBJ databases">
        <authorList>
            <consortium name="AG Swart"/>
            <person name="Singh M."/>
            <person name="Singh A."/>
            <person name="Seah K."/>
            <person name="Emmerich C."/>
        </authorList>
    </citation>
    <scope>NUCLEOTIDE SEQUENCE</scope>
    <source>
        <strain evidence="1">ATCC30299</strain>
    </source>
</reference>
<gene>
    <name evidence="1" type="ORF">BSTOLATCC_MIC57045</name>
</gene>
<dbReference type="Proteomes" id="UP001162131">
    <property type="component" value="Unassembled WGS sequence"/>
</dbReference>
<keyword evidence="2" id="KW-1185">Reference proteome</keyword>
<sequence>MESTAHEYFEALCKYHEIVNHFISETVNQKSAKDQCYINHSQDIERLKTECSNLLEKDQSEILQDDILSCRNPFQLLLHLAFNSQWDLLKNVDLSIFTNRACYPTFQNNLKLFSSQEFYETMIDLESSEINRSLKRTMAIYFYIRVSGACLLHMGYIYEDAKNPKRISQSENLECLNFYRSLTSNCIVSEAFSMINSSVSLDELFSRVCDCSYYADFPPELYGLTTIGDLVFVNRSFSNGNNLGMAATLIILLHESAHLMHRYRRNQSSYLEITPKSCNQAGIKNKSEMGDFVEKLIFGKRLVEINSSSADFLLDRDNWSLSKECFQEGFKMSYKEGKNQGQTDIKVGKGNSSLSIHIGRCGMALSVCN</sequence>
<dbReference type="EMBL" id="CAJZBQ010000055">
    <property type="protein sequence ID" value="CAG9332753.1"/>
    <property type="molecule type" value="Genomic_DNA"/>
</dbReference>
<protein>
    <submittedName>
        <fullName evidence="1">Uncharacterized protein</fullName>
    </submittedName>
</protein>
<dbReference type="AlphaFoldDB" id="A0AAU9K4E4"/>
<name>A0AAU9K4E4_9CILI</name>
<comment type="caution">
    <text evidence="1">The sequence shown here is derived from an EMBL/GenBank/DDBJ whole genome shotgun (WGS) entry which is preliminary data.</text>
</comment>
<organism evidence="1 2">
    <name type="scientific">Blepharisma stoltei</name>
    <dbReference type="NCBI Taxonomy" id="1481888"/>
    <lineage>
        <taxon>Eukaryota</taxon>
        <taxon>Sar</taxon>
        <taxon>Alveolata</taxon>
        <taxon>Ciliophora</taxon>
        <taxon>Postciliodesmatophora</taxon>
        <taxon>Heterotrichea</taxon>
        <taxon>Heterotrichida</taxon>
        <taxon>Blepharismidae</taxon>
        <taxon>Blepharisma</taxon>
    </lineage>
</organism>
<evidence type="ECO:0000313" key="2">
    <source>
        <dbReference type="Proteomes" id="UP001162131"/>
    </source>
</evidence>